<evidence type="ECO:0000313" key="4">
    <source>
        <dbReference type="EMBL" id="QUS35562.1"/>
    </source>
</evidence>
<keyword evidence="2 3" id="KW-0378">Hydrolase</keyword>
<gene>
    <name evidence="4" type="ORF">GR316_04320</name>
</gene>
<dbReference type="InterPro" id="IPR036412">
    <property type="entry name" value="HAD-like_sf"/>
</dbReference>
<dbReference type="AlphaFoldDB" id="A0A8J8SKM1"/>
<dbReference type="RefSeq" id="WP_211784810.1">
    <property type="nucleotide sequence ID" value="NZ_CP047289.1"/>
</dbReference>
<dbReference type="SUPFAM" id="SSF56784">
    <property type="entry name" value="HAD-like"/>
    <property type="match status" value="1"/>
</dbReference>
<keyword evidence="5" id="KW-1185">Reference proteome</keyword>
<name>A0A8J8SKM1_9RHOB</name>
<dbReference type="EC" id="3.8.1.2" evidence="3"/>
<evidence type="ECO:0000313" key="5">
    <source>
        <dbReference type="Proteomes" id="UP000679284"/>
    </source>
</evidence>
<dbReference type="PRINTS" id="PR00413">
    <property type="entry name" value="HADHALOGNASE"/>
</dbReference>
<reference evidence="4" key="1">
    <citation type="submission" date="2020-01" db="EMBL/GenBank/DDBJ databases">
        <authorList>
            <person name="Yang Y."/>
            <person name="Kwon Y.M."/>
        </authorList>
    </citation>
    <scope>NUCLEOTIDE SEQUENCE</scope>
    <source>
        <strain evidence="4">PG104</strain>
    </source>
</reference>
<dbReference type="InterPro" id="IPR006439">
    <property type="entry name" value="HAD-SF_hydro_IA"/>
</dbReference>
<evidence type="ECO:0000256" key="3">
    <source>
        <dbReference type="RuleBase" id="RU368077"/>
    </source>
</evidence>
<dbReference type="Proteomes" id="UP000679284">
    <property type="component" value="Chromosome"/>
</dbReference>
<evidence type="ECO:0000256" key="2">
    <source>
        <dbReference type="ARBA" id="ARBA00022801"/>
    </source>
</evidence>
<evidence type="ECO:0000256" key="1">
    <source>
        <dbReference type="ARBA" id="ARBA00008106"/>
    </source>
</evidence>
<dbReference type="NCBIfam" id="TIGR01493">
    <property type="entry name" value="HAD-SF-IA-v2"/>
    <property type="match status" value="1"/>
</dbReference>
<protein>
    <recommendedName>
        <fullName evidence="3">(S)-2-haloacid dehalogenase</fullName>
        <ecNumber evidence="3">3.8.1.2</ecNumber>
    </recommendedName>
    <alternativeName>
        <fullName evidence="3">2-haloalkanoic acid dehalogenase</fullName>
    </alternativeName>
    <alternativeName>
        <fullName evidence="3">Halocarboxylic acid halidohydrolase</fullName>
    </alternativeName>
    <alternativeName>
        <fullName evidence="3">L-2-haloacid dehalogenase</fullName>
    </alternativeName>
</protein>
<dbReference type="CDD" id="cd02588">
    <property type="entry name" value="HAD_L2-DEX"/>
    <property type="match status" value="1"/>
</dbReference>
<dbReference type="EMBL" id="CP047289">
    <property type="protein sequence ID" value="QUS35562.1"/>
    <property type="molecule type" value="Genomic_DNA"/>
</dbReference>
<dbReference type="GO" id="GO:0018784">
    <property type="term" value="F:(S)-2-haloacid dehalogenase activity"/>
    <property type="evidence" value="ECO:0007669"/>
    <property type="project" value="UniProtKB-UniRule"/>
</dbReference>
<dbReference type="Gene3D" id="1.10.150.240">
    <property type="entry name" value="Putative phosphatase, domain 2"/>
    <property type="match status" value="1"/>
</dbReference>
<proteinExistence type="inferred from homology"/>
<comment type="catalytic activity">
    <reaction evidence="3">
        <text>an (S)-2-haloacid + H2O = a (2R)-2-hydroxycarboxylate + a halide anion + H(+)</text>
        <dbReference type="Rhea" id="RHEA:11192"/>
        <dbReference type="ChEBI" id="CHEBI:15377"/>
        <dbReference type="ChEBI" id="CHEBI:15378"/>
        <dbReference type="ChEBI" id="CHEBI:16042"/>
        <dbReference type="ChEBI" id="CHEBI:58314"/>
        <dbReference type="ChEBI" id="CHEBI:137405"/>
        <dbReference type="EC" id="3.8.1.2"/>
    </reaction>
</comment>
<dbReference type="SFLD" id="SFLDG01129">
    <property type="entry name" value="C1.5:_HAD__Beta-PGM__Phosphata"/>
    <property type="match status" value="1"/>
</dbReference>
<dbReference type="PANTHER" id="PTHR43316">
    <property type="entry name" value="HYDROLASE, HALOACID DELAHOGENASE-RELATED"/>
    <property type="match status" value="1"/>
</dbReference>
<dbReference type="Gene3D" id="3.40.50.1000">
    <property type="entry name" value="HAD superfamily/HAD-like"/>
    <property type="match status" value="1"/>
</dbReference>
<dbReference type="PANTHER" id="PTHR43316:SF3">
    <property type="entry name" value="HALOACID DEHALOGENASE, TYPE II (AFU_ORTHOLOGUE AFUA_2G07750)-RELATED"/>
    <property type="match status" value="1"/>
</dbReference>
<dbReference type="InterPro" id="IPR051540">
    <property type="entry name" value="S-2-haloacid_dehalogenase"/>
</dbReference>
<sequence>MPDPRPISTLVFDVNETLLDLTTVEPLFQRVFGNADVMREWFAELILYSQALTLSGRHTPFGALAGGVLRMTASNKGVQVSDEDVKELSTRIGGMPAYADVKPGLVALRDAGFRLVTLTNSAPSPSPTPLEKAGISDLFDRHFSVADVSKYKPHPATYQMVADELGIELSDICMVACHLWDTIGAQSAGCMGAFIARPHNSVLIADDVPQPDIIASDLGDLAAQLGPFRPAKP</sequence>
<dbReference type="NCBIfam" id="TIGR01428">
    <property type="entry name" value="HAD_type_II"/>
    <property type="match status" value="1"/>
</dbReference>
<comment type="function">
    <text evidence="3">Catalyzes the hydrolytic dehalogenation of small (S)-2-haloalkanoic acids to yield the corresponding (R)-2-hydroxyalkanoic acids.</text>
</comment>
<dbReference type="InterPro" id="IPR006328">
    <property type="entry name" value="2-HAD"/>
</dbReference>
<organism evidence="4 5">
    <name type="scientific">Falsirhodobacter algicola</name>
    <dbReference type="NCBI Taxonomy" id="2692330"/>
    <lineage>
        <taxon>Bacteria</taxon>
        <taxon>Pseudomonadati</taxon>
        <taxon>Pseudomonadota</taxon>
        <taxon>Alphaproteobacteria</taxon>
        <taxon>Rhodobacterales</taxon>
        <taxon>Paracoccaceae</taxon>
        <taxon>Falsirhodobacter</taxon>
    </lineage>
</organism>
<dbReference type="KEGG" id="fap:GR316_04320"/>
<dbReference type="SFLD" id="SFLDS00003">
    <property type="entry name" value="Haloacid_Dehalogenase"/>
    <property type="match status" value="1"/>
</dbReference>
<dbReference type="InterPro" id="IPR023214">
    <property type="entry name" value="HAD_sf"/>
</dbReference>
<comment type="similarity">
    <text evidence="1 3">Belongs to the HAD-like hydrolase superfamily. S-2-haloalkanoic acid dehalogenase family.</text>
</comment>
<dbReference type="InterPro" id="IPR023198">
    <property type="entry name" value="PGP-like_dom2"/>
</dbReference>
<accession>A0A8J8SKM1</accession>
<dbReference type="Pfam" id="PF00702">
    <property type="entry name" value="Hydrolase"/>
    <property type="match status" value="1"/>
</dbReference>